<keyword evidence="3" id="KW-1185">Reference proteome</keyword>
<dbReference type="EMBL" id="JARBHB010000001">
    <property type="protein sequence ID" value="KAJ8895880.1"/>
    <property type="molecule type" value="Genomic_DNA"/>
</dbReference>
<dbReference type="PANTHER" id="PTHR42648">
    <property type="entry name" value="TRANSPOSASE, PUTATIVE-RELATED"/>
    <property type="match status" value="1"/>
</dbReference>
<gene>
    <name evidence="2" type="ORF">PR048_001220</name>
</gene>
<evidence type="ECO:0000313" key="2">
    <source>
        <dbReference type="EMBL" id="KAJ8895880.1"/>
    </source>
</evidence>
<dbReference type="Gene3D" id="3.30.420.10">
    <property type="entry name" value="Ribonuclease H-like superfamily/Ribonuclease H"/>
    <property type="match status" value="1"/>
</dbReference>
<dbReference type="PANTHER" id="PTHR42648:SF28">
    <property type="entry name" value="TRANSPOSON-ENCODED PROTEIN WITH RIBONUCLEASE H-LIKE AND RETROVIRUS ZINC FINGER-LIKE DOMAINS"/>
    <property type="match status" value="1"/>
</dbReference>
<dbReference type="PROSITE" id="PS50994">
    <property type="entry name" value="INTEGRASE"/>
    <property type="match status" value="1"/>
</dbReference>
<reference evidence="2 3" key="1">
    <citation type="submission" date="2023-02" db="EMBL/GenBank/DDBJ databases">
        <title>LHISI_Scaffold_Assembly.</title>
        <authorList>
            <person name="Stuart O.P."/>
            <person name="Cleave R."/>
            <person name="Magrath M.J.L."/>
            <person name="Mikheyev A.S."/>
        </authorList>
    </citation>
    <scope>NUCLEOTIDE SEQUENCE [LARGE SCALE GENOMIC DNA]</scope>
    <source>
        <strain evidence="2">Daus_M_001</strain>
        <tissue evidence="2">Leg muscle</tissue>
    </source>
</reference>
<dbReference type="SUPFAM" id="SSF53098">
    <property type="entry name" value="Ribonuclease H-like"/>
    <property type="match status" value="1"/>
</dbReference>
<sequence length="313" mass="36028">MVADILTKPLSGPKQVYCVHEMGIEGIVTACVNVQIKVVKCGFTFKEHIPALFMLRGLPKEKYENFIHTMEYTNHLELDKVVSKLMVEEEKQNRIEGDSLKGDDVKAMSTFRKNQGNSNSSKKRNHMTQLEIGEIVMRQNFTSMNIKEKHGIVHRKTVPYCPQQNGVVAKKNSTLVDMVRCMMIEVNVPKNFWTEAMLIAAFIKNRCNSSRAGNQTPFGLWNRYRITEEEVKRIKVFGYRAWIMKMYEESIFPFKEYWGKLVKELSIATCTSEMLDYSSLFIEDGEDDDSQIEEFLAVVDPVQEDDPVPLGKT</sequence>
<organism evidence="2 3">
    <name type="scientific">Dryococelus australis</name>
    <dbReference type="NCBI Taxonomy" id="614101"/>
    <lineage>
        <taxon>Eukaryota</taxon>
        <taxon>Metazoa</taxon>
        <taxon>Ecdysozoa</taxon>
        <taxon>Arthropoda</taxon>
        <taxon>Hexapoda</taxon>
        <taxon>Insecta</taxon>
        <taxon>Pterygota</taxon>
        <taxon>Neoptera</taxon>
        <taxon>Polyneoptera</taxon>
        <taxon>Phasmatodea</taxon>
        <taxon>Verophasmatodea</taxon>
        <taxon>Anareolatae</taxon>
        <taxon>Phasmatidae</taxon>
        <taxon>Eurycanthinae</taxon>
        <taxon>Dryococelus</taxon>
    </lineage>
</organism>
<dbReference type="InterPro" id="IPR001584">
    <property type="entry name" value="Integrase_cat-core"/>
</dbReference>
<comment type="caution">
    <text evidence="2">The sequence shown here is derived from an EMBL/GenBank/DDBJ whole genome shotgun (WGS) entry which is preliminary data.</text>
</comment>
<name>A0ABQ9IGS2_9NEOP</name>
<dbReference type="InterPro" id="IPR036397">
    <property type="entry name" value="RNaseH_sf"/>
</dbReference>
<proteinExistence type="predicted"/>
<accession>A0ABQ9IGS2</accession>
<dbReference type="InterPro" id="IPR012337">
    <property type="entry name" value="RNaseH-like_sf"/>
</dbReference>
<dbReference type="InterPro" id="IPR039537">
    <property type="entry name" value="Retrotran_Ty1/copia-like"/>
</dbReference>
<evidence type="ECO:0000259" key="1">
    <source>
        <dbReference type="PROSITE" id="PS50994"/>
    </source>
</evidence>
<protein>
    <recommendedName>
        <fullName evidence="1">Integrase catalytic domain-containing protein</fullName>
    </recommendedName>
</protein>
<dbReference type="Proteomes" id="UP001159363">
    <property type="component" value="Chromosome 1"/>
</dbReference>
<evidence type="ECO:0000313" key="3">
    <source>
        <dbReference type="Proteomes" id="UP001159363"/>
    </source>
</evidence>
<feature type="domain" description="Integrase catalytic" evidence="1">
    <location>
        <begin position="131"/>
        <end position="225"/>
    </location>
</feature>